<keyword evidence="3" id="KW-1185">Reference proteome</keyword>
<evidence type="ECO:0000256" key="1">
    <source>
        <dbReference type="SAM" id="SignalP"/>
    </source>
</evidence>
<protein>
    <submittedName>
        <fullName evidence="2">Uncharacterized protein</fullName>
    </submittedName>
</protein>
<feature type="signal peptide" evidence="1">
    <location>
        <begin position="1"/>
        <end position="20"/>
    </location>
</feature>
<name>A0A1I0AZU9_9BACT</name>
<feature type="chain" id="PRO_5011600113" evidence="1">
    <location>
        <begin position="21"/>
        <end position="90"/>
    </location>
</feature>
<evidence type="ECO:0000313" key="2">
    <source>
        <dbReference type="EMBL" id="SES99967.1"/>
    </source>
</evidence>
<gene>
    <name evidence="2" type="ORF">SAMN05443639_101868</name>
</gene>
<dbReference type="RefSeq" id="WP_143075968.1">
    <property type="nucleotide sequence ID" value="NZ_FOIJ01000001.1"/>
</dbReference>
<reference evidence="3" key="1">
    <citation type="submission" date="2016-10" db="EMBL/GenBank/DDBJ databases">
        <authorList>
            <person name="Varghese N."/>
            <person name="Submissions S."/>
        </authorList>
    </citation>
    <scope>NUCLEOTIDE SEQUENCE [LARGE SCALE GENOMIC DNA]</scope>
    <source>
        <strain evidence="3">DSM 16858</strain>
    </source>
</reference>
<proteinExistence type="predicted"/>
<sequence length="90" mass="10093">MRRLASVVAVALLGASPALAQDNDVKIIQEADKTIYRKKTVIDFTDVTVEGELTKPEGSYLLNRKKTDFQSLIKVRDNFNPELQKSVDNL</sequence>
<keyword evidence="1" id="KW-0732">Signal</keyword>
<organism evidence="2 3">
    <name type="scientific">Stigmatella erecta</name>
    <dbReference type="NCBI Taxonomy" id="83460"/>
    <lineage>
        <taxon>Bacteria</taxon>
        <taxon>Pseudomonadati</taxon>
        <taxon>Myxococcota</taxon>
        <taxon>Myxococcia</taxon>
        <taxon>Myxococcales</taxon>
        <taxon>Cystobacterineae</taxon>
        <taxon>Archangiaceae</taxon>
        <taxon>Stigmatella</taxon>
    </lineage>
</organism>
<dbReference type="AlphaFoldDB" id="A0A1I0AZU9"/>
<evidence type="ECO:0000313" key="3">
    <source>
        <dbReference type="Proteomes" id="UP000199181"/>
    </source>
</evidence>
<dbReference type="EMBL" id="FOIJ01000001">
    <property type="protein sequence ID" value="SES99967.1"/>
    <property type="molecule type" value="Genomic_DNA"/>
</dbReference>
<dbReference type="Proteomes" id="UP000199181">
    <property type="component" value="Unassembled WGS sequence"/>
</dbReference>
<accession>A0A1I0AZU9</accession>